<evidence type="ECO:0000259" key="1">
    <source>
        <dbReference type="PROSITE" id="PS50902"/>
    </source>
</evidence>
<protein>
    <submittedName>
        <fullName evidence="2">Flavodoxin</fullName>
    </submittedName>
</protein>
<dbReference type="PROSITE" id="PS50902">
    <property type="entry name" value="FLAVODOXIN_LIKE"/>
    <property type="match status" value="1"/>
</dbReference>
<dbReference type="GeneID" id="71965045"/>
<sequence length="166" mass="18458">MKKILIIYYSKTKNTETVAKTLADELSAETVEIKDLKNRYGFLSNIGSIIDAIRENKTRIEPETIDLTGYDLLYMGSPTWAGKPAPAIITIIDNLKLKGKDVILFATMGRQGGSNVIDRMAEKIKARGGRIINSFTIKTGGKQFNEIKEDTLKVIAEKDLKIYSIG</sequence>
<dbReference type="InterPro" id="IPR008254">
    <property type="entry name" value="Flavodoxin/NO_synth"/>
</dbReference>
<dbReference type="EMBL" id="AP025698">
    <property type="protein sequence ID" value="BDH79152.1"/>
    <property type="molecule type" value="Genomic_DNA"/>
</dbReference>
<dbReference type="RefSeq" id="WP_248564991.1">
    <property type="nucleotide sequence ID" value="NZ_AP025698.1"/>
</dbReference>
<evidence type="ECO:0000313" key="2">
    <source>
        <dbReference type="EMBL" id="BDH79152.1"/>
    </source>
</evidence>
<proteinExistence type="predicted"/>
<dbReference type="PANTHER" id="PTHR39201">
    <property type="entry name" value="EXPORTED PROTEIN-RELATED"/>
    <property type="match status" value="1"/>
</dbReference>
<dbReference type="Gene3D" id="3.40.50.360">
    <property type="match status" value="1"/>
</dbReference>
<gene>
    <name evidence="2" type="ORF">MTTB_05310</name>
</gene>
<dbReference type="InterPro" id="IPR029039">
    <property type="entry name" value="Flavoprotein-like_sf"/>
</dbReference>
<dbReference type="PANTHER" id="PTHR39201:SF1">
    <property type="entry name" value="FLAVODOXIN-LIKE DOMAIN-CONTAINING PROTEIN"/>
    <property type="match status" value="1"/>
</dbReference>
<keyword evidence="3" id="KW-1185">Reference proteome</keyword>
<name>A0ABN6PAA0_9EURY</name>
<organism evidence="2 3">
    <name type="scientific">Methanothermobacter tenebrarum</name>
    <dbReference type="NCBI Taxonomy" id="680118"/>
    <lineage>
        <taxon>Archaea</taxon>
        <taxon>Methanobacteriati</taxon>
        <taxon>Methanobacteriota</taxon>
        <taxon>Methanomada group</taxon>
        <taxon>Methanobacteria</taxon>
        <taxon>Methanobacteriales</taxon>
        <taxon>Methanobacteriaceae</taxon>
        <taxon>Methanothermobacter</taxon>
    </lineage>
</organism>
<dbReference type="Proteomes" id="UP000831817">
    <property type="component" value="Chromosome"/>
</dbReference>
<feature type="domain" description="Flavodoxin-like" evidence="1">
    <location>
        <begin position="4"/>
        <end position="160"/>
    </location>
</feature>
<evidence type="ECO:0000313" key="3">
    <source>
        <dbReference type="Proteomes" id="UP000831817"/>
    </source>
</evidence>
<reference evidence="2 3" key="1">
    <citation type="submission" date="2022-04" db="EMBL/GenBank/DDBJ databases">
        <title>Complete genome of Methanothermobacter tenebrarum strain RMAS.</title>
        <authorList>
            <person name="Nakamura K."/>
            <person name="Oshima K."/>
            <person name="Hattori M."/>
            <person name="Kamagata Y."/>
            <person name="Takamizawa K."/>
        </authorList>
    </citation>
    <scope>NUCLEOTIDE SEQUENCE [LARGE SCALE GENOMIC DNA]</scope>
    <source>
        <strain evidence="2 3">RMAS</strain>
    </source>
</reference>
<dbReference type="SUPFAM" id="SSF52218">
    <property type="entry name" value="Flavoproteins"/>
    <property type="match status" value="1"/>
</dbReference>
<accession>A0ABN6PAA0</accession>
<dbReference type="Pfam" id="PF12682">
    <property type="entry name" value="Flavodoxin_4"/>
    <property type="match status" value="1"/>
</dbReference>